<keyword evidence="7" id="KW-1185">Reference proteome</keyword>
<feature type="domain" description="Peptidase S26" evidence="5">
    <location>
        <begin position="70"/>
        <end position="209"/>
    </location>
</feature>
<evidence type="ECO:0000256" key="1">
    <source>
        <dbReference type="ARBA" id="ARBA00004401"/>
    </source>
</evidence>
<organism evidence="6 7">
    <name type="scientific">Eubacterium oxidoreducens</name>
    <dbReference type="NCBI Taxonomy" id="1732"/>
    <lineage>
        <taxon>Bacteria</taxon>
        <taxon>Bacillati</taxon>
        <taxon>Bacillota</taxon>
        <taxon>Clostridia</taxon>
        <taxon>Eubacteriales</taxon>
        <taxon>Eubacteriaceae</taxon>
        <taxon>Eubacterium</taxon>
    </lineage>
</organism>
<dbReference type="PANTHER" id="PTHR43390:SF1">
    <property type="entry name" value="CHLOROPLAST PROCESSING PEPTIDASE"/>
    <property type="match status" value="1"/>
</dbReference>
<dbReference type="AlphaFoldDB" id="A0A1G6C3V2"/>
<dbReference type="GO" id="GO:0004252">
    <property type="term" value="F:serine-type endopeptidase activity"/>
    <property type="evidence" value="ECO:0007669"/>
    <property type="project" value="InterPro"/>
</dbReference>
<dbReference type="PRINTS" id="PR00727">
    <property type="entry name" value="LEADERPTASE"/>
</dbReference>
<comment type="catalytic activity">
    <reaction evidence="4">
        <text>Cleavage of hydrophobic, N-terminal signal or leader sequences from secreted and periplasmic proteins.</text>
        <dbReference type="EC" id="3.4.21.89"/>
    </reaction>
</comment>
<dbReference type="InterPro" id="IPR000223">
    <property type="entry name" value="Pept_S26A_signal_pept_1"/>
</dbReference>
<evidence type="ECO:0000313" key="7">
    <source>
        <dbReference type="Proteomes" id="UP000199228"/>
    </source>
</evidence>
<sequence>MKLKKWLYNHVTIFRKDANRILFNEESEDKVTLKIKEKFQKEKQFIKESEYNGSEMPIKMKKQLDIFIHVLLILSIIAMAIHFVFVGKVSGISMSPTFEDNQIVLTTAYTSLSYGDIVVYQDVNNDFKSSRVIKRVIALEGDTIYCEDGVVYVNGKAIEEDYIVGTTSDFDEVTIEDGEVFLMGDNRENSVDSRSVGTLKTAYITKKVVM</sequence>
<keyword evidence="4" id="KW-0812">Transmembrane</keyword>
<evidence type="ECO:0000256" key="4">
    <source>
        <dbReference type="RuleBase" id="RU362042"/>
    </source>
</evidence>
<keyword evidence="4" id="KW-0472">Membrane</keyword>
<dbReference type="GO" id="GO:0005886">
    <property type="term" value="C:plasma membrane"/>
    <property type="evidence" value="ECO:0007669"/>
    <property type="project" value="UniProtKB-SubCell"/>
</dbReference>
<dbReference type="InterPro" id="IPR019533">
    <property type="entry name" value="Peptidase_S26"/>
</dbReference>
<evidence type="ECO:0000256" key="2">
    <source>
        <dbReference type="ARBA" id="ARBA00009370"/>
    </source>
</evidence>
<accession>A0A1G6C3V2</accession>
<dbReference type="Gene3D" id="2.10.109.10">
    <property type="entry name" value="Umud Fragment, subunit A"/>
    <property type="match status" value="1"/>
</dbReference>
<feature type="transmembrane region" description="Helical" evidence="4">
    <location>
        <begin position="66"/>
        <end position="85"/>
    </location>
</feature>
<name>A0A1G6C3V2_EUBOX</name>
<feature type="active site" evidence="3">
    <location>
        <position position="134"/>
    </location>
</feature>
<dbReference type="PANTHER" id="PTHR43390">
    <property type="entry name" value="SIGNAL PEPTIDASE I"/>
    <property type="match status" value="1"/>
</dbReference>
<dbReference type="GO" id="GO:0009003">
    <property type="term" value="F:signal peptidase activity"/>
    <property type="evidence" value="ECO:0007669"/>
    <property type="project" value="UniProtKB-EC"/>
</dbReference>
<dbReference type="Pfam" id="PF10502">
    <property type="entry name" value="Peptidase_S26"/>
    <property type="match status" value="1"/>
</dbReference>
<dbReference type="Proteomes" id="UP000199228">
    <property type="component" value="Unassembled WGS sequence"/>
</dbReference>
<comment type="subcellular location">
    <subcellularLocation>
        <location evidence="1">Cell membrane</location>
        <topology evidence="1">Single-pass type II membrane protein</topology>
    </subcellularLocation>
    <subcellularLocation>
        <location evidence="4">Membrane</location>
        <topology evidence="4">Single-pass type II membrane protein</topology>
    </subcellularLocation>
</comment>
<dbReference type="InterPro" id="IPR036286">
    <property type="entry name" value="LexA/Signal_pep-like_sf"/>
</dbReference>
<feature type="active site" evidence="3">
    <location>
        <position position="93"/>
    </location>
</feature>
<comment type="similarity">
    <text evidence="2 4">Belongs to the peptidase S26 family.</text>
</comment>
<keyword evidence="4" id="KW-0645">Protease</keyword>
<evidence type="ECO:0000256" key="3">
    <source>
        <dbReference type="PIRSR" id="PIRSR600223-1"/>
    </source>
</evidence>
<evidence type="ECO:0000313" key="6">
    <source>
        <dbReference type="EMBL" id="SDB27549.1"/>
    </source>
</evidence>
<dbReference type="SUPFAM" id="SSF51306">
    <property type="entry name" value="LexA/Signal peptidase"/>
    <property type="match status" value="1"/>
</dbReference>
<proteinExistence type="inferred from homology"/>
<dbReference type="GO" id="GO:0006465">
    <property type="term" value="P:signal peptide processing"/>
    <property type="evidence" value="ECO:0007669"/>
    <property type="project" value="InterPro"/>
</dbReference>
<dbReference type="CDD" id="cd06530">
    <property type="entry name" value="S26_SPase_I"/>
    <property type="match status" value="1"/>
</dbReference>
<reference evidence="6 7" key="1">
    <citation type="submission" date="2016-10" db="EMBL/GenBank/DDBJ databases">
        <authorList>
            <person name="de Groot N.N."/>
        </authorList>
    </citation>
    <scope>NUCLEOTIDE SEQUENCE [LARGE SCALE GENOMIC DNA]</scope>
    <source>
        <strain evidence="6 7">DSM 3217</strain>
    </source>
</reference>
<dbReference type="OrthoDB" id="9802919at2"/>
<dbReference type="NCBIfam" id="TIGR02227">
    <property type="entry name" value="sigpep_I_bact"/>
    <property type="match status" value="1"/>
</dbReference>
<dbReference type="EC" id="3.4.21.89" evidence="4"/>
<protein>
    <recommendedName>
        <fullName evidence="4">Signal peptidase I</fullName>
        <ecNumber evidence="4">3.4.21.89</ecNumber>
    </recommendedName>
</protein>
<dbReference type="EMBL" id="FMXR01000015">
    <property type="protein sequence ID" value="SDB27549.1"/>
    <property type="molecule type" value="Genomic_DNA"/>
</dbReference>
<keyword evidence="4" id="KW-1133">Transmembrane helix</keyword>
<dbReference type="STRING" id="1732.SAMN02910417_02043"/>
<gene>
    <name evidence="6" type="ORF">SAMN02910417_02043</name>
</gene>
<keyword evidence="4" id="KW-0378">Hydrolase</keyword>
<evidence type="ECO:0000259" key="5">
    <source>
        <dbReference type="Pfam" id="PF10502"/>
    </source>
</evidence>
<dbReference type="RefSeq" id="WP_090174261.1">
    <property type="nucleotide sequence ID" value="NZ_FMXR01000015.1"/>
</dbReference>